<feature type="region of interest" description="Disordered" evidence="3">
    <location>
        <begin position="1"/>
        <end position="68"/>
    </location>
</feature>
<feature type="compositionally biased region" description="Polar residues" evidence="3">
    <location>
        <begin position="221"/>
        <end position="230"/>
    </location>
</feature>
<feature type="region of interest" description="Disordered" evidence="3">
    <location>
        <begin position="210"/>
        <end position="306"/>
    </location>
</feature>
<evidence type="ECO:0000313" key="5">
    <source>
        <dbReference type="EMBL" id="ORY57399.1"/>
    </source>
</evidence>
<proteinExistence type="predicted"/>
<dbReference type="GO" id="GO:0010608">
    <property type="term" value="P:post-transcriptional regulation of gene expression"/>
    <property type="evidence" value="ECO:0007669"/>
    <property type="project" value="TreeGrafter"/>
</dbReference>
<dbReference type="SUPFAM" id="SSF48371">
    <property type="entry name" value="ARM repeat"/>
    <property type="match status" value="1"/>
</dbReference>
<dbReference type="InterPro" id="IPR011989">
    <property type="entry name" value="ARM-like"/>
</dbReference>
<organism evidence="5 6">
    <name type="scientific">Leucosporidium creatinivorum</name>
    <dbReference type="NCBI Taxonomy" id="106004"/>
    <lineage>
        <taxon>Eukaryota</taxon>
        <taxon>Fungi</taxon>
        <taxon>Dikarya</taxon>
        <taxon>Basidiomycota</taxon>
        <taxon>Pucciniomycotina</taxon>
        <taxon>Microbotryomycetes</taxon>
        <taxon>Leucosporidiales</taxon>
        <taxon>Leucosporidium</taxon>
    </lineage>
</organism>
<comment type="caution">
    <text evidence="5">The sequence shown here is derived from an EMBL/GenBank/DDBJ whole genome shotgun (WGS) entry which is preliminary data.</text>
</comment>
<evidence type="ECO:0000256" key="2">
    <source>
        <dbReference type="PROSITE-ProRule" id="PRU00317"/>
    </source>
</evidence>
<feature type="compositionally biased region" description="Low complexity" evidence="3">
    <location>
        <begin position="1"/>
        <end position="21"/>
    </location>
</feature>
<dbReference type="AlphaFoldDB" id="A0A1Y2DDS4"/>
<evidence type="ECO:0000313" key="6">
    <source>
        <dbReference type="Proteomes" id="UP000193467"/>
    </source>
</evidence>
<dbReference type="EMBL" id="MCGR01000082">
    <property type="protein sequence ID" value="ORY57399.1"/>
    <property type="molecule type" value="Genomic_DNA"/>
</dbReference>
<gene>
    <name evidence="5" type="ORF">BCR35DRAFT_335318</name>
</gene>
<protein>
    <submittedName>
        <fullName evidence="5">Armadillo-type protein</fullName>
    </submittedName>
</protein>
<accession>A0A1Y2DDS4</accession>
<dbReference type="InterPro" id="IPR016024">
    <property type="entry name" value="ARM-type_fold"/>
</dbReference>
<feature type="compositionally biased region" description="Polar residues" evidence="3">
    <location>
        <begin position="262"/>
        <end position="302"/>
    </location>
</feature>
<reference evidence="5 6" key="1">
    <citation type="submission" date="2016-07" db="EMBL/GenBank/DDBJ databases">
        <title>Pervasive Adenine N6-methylation of Active Genes in Fungi.</title>
        <authorList>
            <consortium name="DOE Joint Genome Institute"/>
            <person name="Mondo S.J."/>
            <person name="Dannebaum R.O."/>
            <person name="Kuo R.C."/>
            <person name="Labutti K."/>
            <person name="Haridas S."/>
            <person name="Kuo A."/>
            <person name="Salamov A."/>
            <person name="Ahrendt S.R."/>
            <person name="Lipzen A."/>
            <person name="Sullivan W."/>
            <person name="Andreopoulos W.B."/>
            <person name="Clum A."/>
            <person name="Lindquist E."/>
            <person name="Daum C."/>
            <person name="Ramamoorthy G.K."/>
            <person name="Gryganskyi A."/>
            <person name="Culley D."/>
            <person name="Magnuson J.K."/>
            <person name="James T.Y."/>
            <person name="O'Malley M.A."/>
            <person name="Stajich J.E."/>
            <person name="Spatafora J.W."/>
            <person name="Visel A."/>
            <person name="Grigoriev I.V."/>
        </authorList>
    </citation>
    <scope>NUCLEOTIDE SEQUENCE [LARGE SCALE GENOMIC DNA]</scope>
    <source>
        <strain evidence="5 6">62-1032</strain>
    </source>
</reference>
<dbReference type="InterPro" id="IPR001313">
    <property type="entry name" value="Pumilio_RNA-bd_rpt"/>
</dbReference>
<dbReference type="OrthoDB" id="2524825at2759"/>
<keyword evidence="6" id="KW-1185">Reference proteome</keyword>
<dbReference type="GO" id="GO:0003730">
    <property type="term" value="F:mRNA 3'-UTR binding"/>
    <property type="evidence" value="ECO:0007669"/>
    <property type="project" value="TreeGrafter"/>
</dbReference>
<dbReference type="PROSITE" id="PS50303">
    <property type="entry name" value="PUM_HD"/>
    <property type="match status" value="1"/>
</dbReference>
<keyword evidence="1" id="KW-0677">Repeat</keyword>
<feature type="domain" description="PUM-HD" evidence="4">
    <location>
        <begin position="378"/>
        <end position="728"/>
    </location>
</feature>
<feature type="compositionally biased region" description="Polar residues" evidence="3">
    <location>
        <begin position="240"/>
        <end position="249"/>
    </location>
</feature>
<feature type="compositionally biased region" description="Polar residues" evidence="3">
    <location>
        <begin position="31"/>
        <end position="57"/>
    </location>
</feature>
<evidence type="ECO:0000256" key="3">
    <source>
        <dbReference type="SAM" id="MobiDB-lite"/>
    </source>
</evidence>
<name>A0A1Y2DDS4_9BASI</name>
<dbReference type="PANTHER" id="PTHR12537:SF48">
    <property type="entry name" value="MEIOTIC COILED-COIL PROTEIN 2"/>
    <property type="match status" value="1"/>
</dbReference>
<evidence type="ECO:0000259" key="4">
    <source>
        <dbReference type="PROSITE" id="PS50303"/>
    </source>
</evidence>
<feature type="repeat" description="Pumilio" evidence="2">
    <location>
        <begin position="478"/>
        <end position="513"/>
    </location>
</feature>
<dbReference type="SMART" id="SM00025">
    <property type="entry name" value="Pumilio"/>
    <property type="match status" value="4"/>
</dbReference>
<sequence>MSSPSLLSKAPSSNTSSSSFPSPLPPPSADVFSSPSIIRQSTHPASIQPRSTSSNPLQEPPDPLDSLARSKTPFFLAINEEPSTPSRYSHTTKHLDLTPESPLNPLNEGISGTTAWSFGGGGARGGGLGLQSLWTSPGGVQGSMAATSKMDSGTAAEWRAAFANLSDPSLDLSTRMVQLIGMLSSLHVRVSTLERDNTVQEEEIRQLRCLIRSQARGSPGADSSNNTSPRAGTPPYSFPFYQQPNTTRLQAHARPFDPTPAHTRTPSSSAFPSPTNFSSSASIPHSQSFPGYSPTDSLSYSHGHSPCPATPYTSPYGDAVELDSPSALLMARRRSRAGSEMVTRRRDRVASMSATAPLMAQAQWMAKQQGSPQEIMPRINSLPLQPLEPINYRALLEHDTDINDEAFVMRVVTQNDQQCSLFLQQRVRSTTTEARRLAIFNAVGNHLHALCVSKFGNFLVSRCLENGGPELAQAYTRALVGHFLTLSLDPFGCHVTQKLLDCGDQTTKNHVVEELIAHSATLTEKHSLHVWNRLLTTPNPPRFYEQLAATGKGLWAEVAKDEGGSLVIQRICEDWSEAHTSNIAEEIFEGVEQVATSSCGSFVLTHFMERNALPFRARILELGPIIALDGFGAKVIEKSLRSGRVASGGVSEFIEAIVKVPAEPGRLPVIVDIASHGNGSQLLSILLTISVTTFGDKNMLVKAITKHASILKQTPHGQKVVALCERPRP</sequence>
<dbReference type="Proteomes" id="UP000193467">
    <property type="component" value="Unassembled WGS sequence"/>
</dbReference>
<dbReference type="STRING" id="106004.A0A1Y2DDS4"/>
<dbReference type="Gene3D" id="1.25.10.10">
    <property type="entry name" value="Leucine-rich Repeat Variant"/>
    <property type="match status" value="1"/>
</dbReference>
<dbReference type="FunCoup" id="A0A1Y2DDS4">
    <property type="interactions" value="298"/>
</dbReference>
<dbReference type="InterPro" id="IPR033133">
    <property type="entry name" value="PUM-HD"/>
</dbReference>
<dbReference type="InParanoid" id="A0A1Y2DDS4"/>
<dbReference type="PROSITE" id="PS50302">
    <property type="entry name" value="PUM"/>
    <property type="match status" value="1"/>
</dbReference>
<dbReference type="GO" id="GO:0005737">
    <property type="term" value="C:cytoplasm"/>
    <property type="evidence" value="ECO:0007669"/>
    <property type="project" value="TreeGrafter"/>
</dbReference>
<dbReference type="PANTHER" id="PTHR12537">
    <property type="entry name" value="RNA BINDING PROTEIN PUMILIO-RELATED"/>
    <property type="match status" value="1"/>
</dbReference>
<dbReference type="Pfam" id="PF00806">
    <property type="entry name" value="PUF"/>
    <property type="match status" value="3"/>
</dbReference>
<evidence type="ECO:0000256" key="1">
    <source>
        <dbReference type="ARBA" id="ARBA00022737"/>
    </source>
</evidence>